<dbReference type="Proteomes" id="UP001549749">
    <property type="component" value="Unassembled WGS sequence"/>
</dbReference>
<protein>
    <submittedName>
        <fullName evidence="3">Relaxase/mobilization nuclease domain-containing protein</fullName>
    </submittedName>
</protein>
<evidence type="ECO:0000313" key="3">
    <source>
        <dbReference type="EMBL" id="MET6998699.1"/>
    </source>
</evidence>
<feature type="region of interest" description="Disordered" evidence="1">
    <location>
        <begin position="354"/>
        <end position="387"/>
    </location>
</feature>
<gene>
    <name evidence="3" type="ORF">ABR189_15045</name>
</gene>
<organism evidence="3 4">
    <name type="scientific">Chitinophaga defluvii</name>
    <dbReference type="NCBI Taxonomy" id="3163343"/>
    <lineage>
        <taxon>Bacteria</taxon>
        <taxon>Pseudomonadati</taxon>
        <taxon>Bacteroidota</taxon>
        <taxon>Chitinophagia</taxon>
        <taxon>Chitinophagales</taxon>
        <taxon>Chitinophagaceae</taxon>
        <taxon>Chitinophaga</taxon>
    </lineage>
</organism>
<proteinExistence type="predicted"/>
<dbReference type="RefSeq" id="WP_354661341.1">
    <property type="nucleotide sequence ID" value="NZ_JBEXAC010000002.1"/>
</dbReference>
<dbReference type="InterPro" id="IPR005094">
    <property type="entry name" value="Endonuclease_MobA/VirD2"/>
</dbReference>
<name>A0ABV2T6P6_9BACT</name>
<feature type="domain" description="MobA/VirD2-like nuclease" evidence="2">
    <location>
        <begin position="17"/>
        <end position="152"/>
    </location>
</feature>
<sequence>MVAVIKAGHSMHRIFNYNENKVKEGVAECIGAENYPLDAGDMSVKMKLNFLLKRIELNENVRRNSVHISLNFDTSETGMSKEKMMDIAKVYMEKLGFGKQPYLVYQHHDAGHPHLHLVTTNIQSDGSTINLHHLGIRKSEPARKEIEKMFGLVEAHSRQKKEVFQLKPVDVRKVQYGRTDTRRAITNVLDAVLEKYRYTSLPELNAVLRQYNVMADRGNENSRVFKSGGLVYRVLDEQGNPIGVPIKASDIYSKPVLKSLEKKYAGNETGRLPHKARVKNAVDMVLLGRKALPIDKLVEALKKQGIDTVLRRNEEGLLYGITYVDHRTHCVFNGSALGKQYSAKAIQERCLPQSFPGQDLRPLHPDRERDTGLQPQHTAAETNASEKALQPAATINAPGNALEVLLQPEQAGDYVAAQLKRKRKKKKKKNLSNNQ</sequence>
<reference evidence="3 4" key="1">
    <citation type="submission" date="2024-06" db="EMBL/GenBank/DDBJ databases">
        <title>Chitinophaga defluvii sp. nov., isolated from municipal sewage.</title>
        <authorList>
            <person name="Zhang L."/>
        </authorList>
    </citation>
    <scope>NUCLEOTIDE SEQUENCE [LARGE SCALE GENOMIC DNA]</scope>
    <source>
        <strain evidence="3 4">H8</strain>
    </source>
</reference>
<dbReference type="Pfam" id="PF03432">
    <property type="entry name" value="Relaxase"/>
    <property type="match status" value="1"/>
</dbReference>
<evidence type="ECO:0000256" key="1">
    <source>
        <dbReference type="SAM" id="MobiDB-lite"/>
    </source>
</evidence>
<comment type="caution">
    <text evidence="3">The sequence shown here is derived from an EMBL/GenBank/DDBJ whole genome shotgun (WGS) entry which is preliminary data.</text>
</comment>
<keyword evidence="4" id="KW-1185">Reference proteome</keyword>
<feature type="compositionally biased region" description="Polar residues" evidence="1">
    <location>
        <begin position="373"/>
        <end position="385"/>
    </location>
</feature>
<evidence type="ECO:0000313" key="4">
    <source>
        <dbReference type="Proteomes" id="UP001549749"/>
    </source>
</evidence>
<feature type="compositionally biased region" description="Basic and acidic residues" evidence="1">
    <location>
        <begin position="361"/>
        <end position="371"/>
    </location>
</feature>
<accession>A0ABV2T6P6</accession>
<dbReference type="EMBL" id="JBEXAC010000002">
    <property type="protein sequence ID" value="MET6998699.1"/>
    <property type="molecule type" value="Genomic_DNA"/>
</dbReference>
<evidence type="ECO:0000259" key="2">
    <source>
        <dbReference type="Pfam" id="PF03432"/>
    </source>
</evidence>